<dbReference type="InterPro" id="IPR008974">
    <property type="entry name" value="TRAF-like"/>
</dbReference>
<feature type="domain" description="BTB" evidence="2">
    <location>
        <begin position="332"/>
        <end position="399"/>
    </location>
</feature>
<dbReference type="Pfam" id="PF22486">
    <property type="entry name" value="MATH_2"/>
    <property type="match status" value="1"/>
</dbReference>
<dbReference type="CDD" id="cd18186">
    <property type="entry name" value="BTB_POZ_ZBTB_KLHL-like"/>
    <property type="match status" value="1"/>
</dbReference>
<proteinExistence type="predicted"/>
<sequence>MSSEDKRKCFTFKWTIENISYCWQETGMAIKSPKFKIGEIQESTFHLSLFPRGSMEFYEDYIGFYLIRQGGCRSLKLDCELSFLSMDNVVLASKKYENITFSAGSREFKERKELFFCNRSAYLSQDKLRARCRIWKIDEGMTEDVECFARTRICIERVSFLWNIKNFSSLRPEEKRSKQIKSVLEDEVLITFDLFIKNGNGDEEPINLLLVSNNDKVKYFVLHLTALNEMIRNQSVFHDANEAKLLTLPFSKKNLLANKNLCLPNDVLSFRGECIFSTGKVLKEIERVVYGCESLPTSDAGSHFLDEENSLSISKRTLNENLKSLFHDNILPDIKLKTSSEIYFAHKSILSARSPVFRAMFSNNMKEKFSDCVDIEDLSSDTVYRMLHYVYTAEVKDIQFEDACELYRAADKYEILPLRDQCSAYLKCNFCPSNVCEALILADTHQDKDLKTAAQDFIFEHDVINNEEWLQLLGTNLKLAADTMYSQIQKVKNKRNPPTRGFGSNIEDTKFASCPHALPPSSIGDNIGGSSFLSPESDGNIGGSSFLSSESYGNIGGPSFLPPESDGNIGVSSFLSPESYGNIGEPSFLSPESDGNNGGPSFLSPESDGNIGGSSFLSPESDGNIAGTSASSGFAYSVAAQRGRRMMRRAVRRLARFNSHIPSAVFQLDFLPSSYEGNATGSSFLSLDSDGNVAGTSASSGFATPSGETEPTGRGRLIMELRRFQNRREEQSRR</sequence>
<comment type="caution">
    <text evidence="4">The sequence shown here is derived from an EMBL/GenBank/DDBJ whole genome shotgun (WGS) entry which is preliminary data.</text>
</comment>
<dbReference type="Gene3D" id="2.60.210.10">
    <property type="entry name" value="Apoptosis, Tumor Necrosis Factor Receptor Associated Protein 2, Chain A"/>
    <property type="match status" value="1"/>
</dbReference>
<dbReference type="Gene3D" id="1.25.40.420">
    <property type="match status" value="1"/>
</dbReference>
<dbReference type="InterPro" id="IPR011333">
    <property type="entry name" value="SKP1/BTB/POZ_sf"/>
</dbReference>
<dbReference type="GO" id="GO:0030163">
    <property type="term" value="P:protein catabolic process"/>
    <property type="evidence" value="ECO:0007669"/>
    <property type="project" value="UniProtKB-ARBA"/>
</dbReference>
<keyword evidence="5" id="KW-1185">Reference proteome</keyword>
<dbReference type="InterPro" id="IPR002083">
    <property type="entry name" value="MATH/TRAF_dom"/>
</dbReference>
<dbReference type="PROSITE" id="PS50097">
    <property type="entry name" value="BTB"/>
    <property type="match status" value="1"/>
</dbReference>
<evidence type="ECO:0000259" key="3">
    <source>
        <dbReference type="PROSITE" id="PS50144"/>
    </source>
</evidence>
<feature type="domain" description="MATH" evidence="3">
    <location>
        <begin position="9"/>
        <end position="134"/>
    </location>
</feature>
<evidence type="ECO:0000313" key="4">
    <source>
        <dbReference type="EMBL" id="GBL76035.1"/>
    </source>
</evidence>
<dbReference type="AlphaFoldDB" id="A0A4Y2A9K1"/>
<dbReference type="Proteomes" id="UP000499080">
    <property type="component" value="Unassembled WGS sequence"/>
</dbReference>
<dbReference type="EMBL" id="BGPR01000009">
    <property type="protein sequence ID" value="GBL76035.1"/>
    <property type="molecule type" value="Genomic_DNA"/>
</dbReference>
<dbReference type="SMART" id="SM00225">
    <property type="entry name" value="BTB"/>
    <property type="match status" value="1"/>
</dbReference>
<dbReference type="Pfam" id="PF00651">
    <property type="entry name" value="BTB"/>
    <property type="match status" value="1"/>
</dbReference>
<feature type="compositionally biased region" description="Basic and acidic residues" evidence="1">
    <location>
        <begin position="711"/>
        <end position="734"/>
    </location>
</feature>
<dbReference type="InterPro" id="IPR000210">
    <property type="entry name" value="BTB/POZ_dom"/>
</dbReference>
<feature type="compositionally biased region" description="Polar residues" evidence="1">
    <location>
        <begin position="696"/>
        <end position="709"/>
    </location>
</feature>
<dbReference type="OrthoDB" id="6359816at2759"/>
<evidence type="ECO:0000256" key="1">
    <source>
        <dbReference type="SAM" id="MobiDB-lite"/>
    </source>
</evidence>
<feature type="region of interest" description="Disordered" evidence="1">
    <location>
        <begin position="696"/>
        <end position="734"/>
    </location>
</feature>
<protein>
    <submittedName>
        <fullName evidence="4">TD and POZ domain-containing protein 4</fullName>
    </submittedName>
</protein>
<accession>A0A4Y2A9K1</accession>
<dbReference type="Gene3D" id="3.30.710.10">
    <property type="entry name" value="Potassium Channel Kv1.1, Chain A"/>
    <property type="match status" value="1"/>
</dbReference>
<reference evidence="4 5" key="1">
    <citation type="journal article" date="2019" name="Sci. Rep.">
        <title>Orb-weaving spider Araneus ventricosus genome elucidates the spidroin gene catalogue.</title>
        <authorList>
            <person name="Kono N."/>
            <person name="Nakamura H."/>
            <person name="Ohtoshi R."/>
            <person name="Moran D.A.P."/>
            <person name="Shinohara A."/>
            <person name="Yoshida Y."/>
            <person name="Fujiwara M."/>
            <person name="Mori M."/>
            <person name="Tomita M."/>
            <person name="Arakawa K."/>
        </authorList>
    </citation>
    <scope>NUCLEOTIDE SEQUENCE [LARGE SCALE GENOMIC DNA]</scope>
</reference>
<evidence type="ECO:0000259" key="2">
    <source>
        <dbReference type="PROSITE" id="PS50097"/>
    </source>
</evidence>
<gene>
    <name evidence="4" type="primary">Tdpoz4_12</name>
    <name evidence="4" type="ORF">AVEN_234347_1</name>
</gene>
<feature type="region of interest" description="Disordered" evidence="1">
    <location>
        <begin position="583"/>
        <end position="623"/>
    </location>
</feature>
<dbReference type="PROSITE" id="PS50144">
    <property type="entry name" value="MATH"/>
    <property type="match status" value="1"/>
</dbReference>
<evidence type="ECO:0000313" key="5">
    <source>
        <dbReference type="Proteomes" id="UP000499080"/>
    </source>
</evidence>
<name>A0A4Y2A9K1_ARAVE</name>
<organism evidence="4 5">
    <name type="scientific">Araneus ventricosus</name>
    <name type="common">Orbweaver spider</name>
    <name type="synonym">Epeira ventricosa</name>
    <dbReference type="NCBI Taxonomy" id="182803"/>
    <lineage>
        <taxon>Eukaryota</taxon>
        <taxon>Metazoa</taxon>
        <taxon>Ecdysozoa</taxon>
        <taxon>Arthropoda</taxon>
        <taxon>Chelicerata</taxon>
        <taxon>Arachnida</taxon>
        <taxon>Araneae</taxon>
        <taxon>Araneomorphae</taxon>
        <taxon>Entelegynae</taxon>
        <taxon>Araneoidea</taxon>
        <taxon>Araneidae</taxon>
        <taxon>Araneus</taxon>
    </lineage>
</organism>
<dbReference type="PANTHER" id="PTHR24413">
    <property type="entry name" value="SPECKLE-TYPE POZ PROTEIN"/>
    <property type="match status" value="1"/>
</dbReference>
<dbReference type="SUPFAM" id="SSF49599">
    <property type="entry name" value="TRAF domain-like"/>
    <property type="match status" value="1"/>
</dbReference>
<dbReference type="SUPFAM" id="SSF54695">
    <property type="entry name" value="POZ domain"/>
    <property type="match status" value="1"/>
</dbReference>